<dbReference type="Pfam" id="PF07521">
    <property type="entry name" value="RMMBL"/>
    <property type="match status" value="1"/>
</dbReference>
<dbReference type="InterPro" id="IPR001279">
    <property type="entry name" value="Metallo-B-lactamas"/>
</dbReference>
<organism evidence="4 5">
    <name type="scientific">Caldicellulosiruptor morganii</name>
    <dbReference type="NCBI Taxonomy" id="1387555"/>
    <lineage>
        <taxon>Bacteria</taxon>
        <taxon>Bacillati</taxon>
        <taxon>Bacillota</taxon>
        <taxon>Bacillota incertae sedis</taxon>
        <taxon>Caldicellulosiruptorales</taxon>
        <taxon>Caldicellulosiruptoraceae</taxon>
        <taxon>Caldicellulosiruptor</taxon>
    </lineage>
</organism>
<dbReference type="PANTHER" id="PTHR11203:SF37">
    <property type="entry name" value="INTEGRATOR COMPLEX SUBUNIT 11"/>
    <property type="match status" value="1"/>
</dbReference>
<sequence>MEIVFLGGAKEVGASSVLIKAGGKNILVDSGIRMKEDKLPNLQLLRELGGADVCLISHAHLDHIGSLPLIAREYPNIFFYTNQPTKDLVKVLLYDSLKIMDSKEDEIPIYAEKNVEDLLDRTITYGFNYTFEPIEGIKVTFFPAGHILGASMIFIQTQEGSILYTGDFSTDRQLTVDRASLPKIRPDIVICESTYGDRLHTNRSYEEERLFNSIFEVVSKGGKVLIPAFAIGRAQEIILILRNYMRKKKVEFNVYIDGMVKEVIRVYKNNPTFLSSRYYKKVLKGEDIFLSDTINVVSDKKQREEIISSSDPCVIISSSGMLTGGPSVFYAEKLVENQNVLIAITGYQDEESPGRKLLELTELLESERKIELNGKEYEVKCRVEKYGLSAHADRDSILGFLAMLKPRTVIFAHGSDEAISQISDMAVKELEAAIFVPQNGELNTVLIEKPRRQLSFFNVKKLSNDETLNEENIKSLWEYLLENRQEANHITAEHAIMIWNGKQFLERDEVNRVFELLKSCPYFEQNPRKPYLFKILSKAEVEEKLKPKPMEQNRMRDLAFEMFKDYGLYKVGMDTEKFSVTFYFNFPYIANKLEDKIKEFEEKTLWKVEVNPNVNLTYVQKYISGLLEEKGVKLLKFSYNPVINAVVVRPNKELDSMKDMSSEFFKQTGIELIFDMEKKEDETAKTQNKDRMEQNKALLLIDLYFENEKDRVYKKSIKESGKYIELSFVTPFVAEKYKEKLGELSQKTGWEIRVSQTINQVEMVNILKDILARYSIDLVKNPSIYPAAREVKVKLAEEISKDIADKIANEFFERTGFNLKFS</sequence>
<dbReference type="Pfam" id="PF10996">
    <property type="entry name" value="Beta-Casp"/>
    <property type="match status" value="1"/>
</dbReference>
<accession>A0ABY7BS67</accession>
<dbReference type="RefSeq" id="WP_045169080.1">
    <property type="nucleotide sequence ID" value="NZ_CP113865.1"/>
</dbReference>
<dbReference type="Gene3D" id="3.40.50.10890">
    <property type="match status" value="1"/>
</dbReference>
<reference evidence="4" key="1">
    <citation type="submission" date="2022-12" db="EMBL/GenBank/DDBJ databases">
        <authorList>
            <person name="Bing R.G."/>
            <person name="Willard D.J."/>
            <person name="Manesh M.J.H."/>
            <person name="Laemthong T."/>
            <person name="Crosby J.R."/>
            <person name="Kelly R.M."/>
        </authorList>
    </citation>
    <scope>NUCLEOTIDE SEQUENCE</scope>
    <source>
        <strain evidence="4">DSM 8990</strain>
    </source>
</reference>
<proteinExistence type="predicted"/>
<evidence type="ECO:0000259" key="3">
    <source>
        <dbReference type="SMART" id="SM01027"/>
    </source>
</evidence>
<feature type="domain" description="Metallo-beta-lactamase" evidence="2">
    <location>
        <begin position="13"/>
        <end position="222"/>
    </location>
</feature>
<keyword evidence="5" id="KW-1185">Reference proteome</keyword>
<dbReference type="InterPro" id="IPR022712">
    <property type="entry name" value="Beta_Casp"/>
</dbReference>
<evidence type="ECO:0000259" key="2">
    <source>
        <dbReference type="SMART" id="SM00849"/>
    </source>
</evidence>
<dbReference type="InterPro" id="IPR050698">
    <property type="entry name" value="MBL"/>
</dbReference>
<evidence type="ECO:0000256" key="1">
    <source>
        <dbReference type="ARBA" id="ARBA00022801"/>
    </source>
</evidence>
<dbReference type="SUPFAM" id="SSF56281">
    <property type="entry name" value="Metallo-hydrolase/oxidoreductase"/>
    <property type="match status" value="1"/>
</dbReference>
<dbReference type="InterPro" id="IPR011108">
    <property type="entry name" value="RMMBL"/>
</dbReference>
<gene>
    <name evidence="4" type="ORF">OTK00_000713</name>
</gene>
<dbReference type="InterPro" id="IPR036866">
    <property type="entry name" value="RibonucZ/Hydroxyglut_hydro"/>
</dbReference>
<evidence type="ECO:0000313" key="5">
    <source>
        <dbReference type="Proteomes" id="UP001164909"/>
    </source>
</evidence>
<dbReference type="Pfam" id="PF16661">
    <property type="entry name" value="Lactamase_B_6"/>
    <property type="match status" value="1"/>
</dbReference>
<dbReference type="Proteomes" id="UP001164909">
    <property type="component" value="Chromosome"/>
</dbReference>
<dbReference type="SMART" id="SM01027">
    <property type="entry name" value="Beta-Casp"/>
    <property type="match status" value="1"/>
</dbReference>
<keyword evidence="1" id="KW-0378">Hydrolase</keyword>
<dbReference type="Gene3D" id="3.60.15.10">
    <property type="entry name" value="Ribonuclease Z/Hydroxyacylglutathione hydrolase-like"/>
    <property type="match status" value="1"/>
</dbReference>
<feature type="domain" description="Beta-Casp" evidence="3">
    <location>
        <begin position="234"/>
        <end position="357"/>
    </location>
</feature>
<dbReference type="EMBL" id="CP113865">
    <property type="protein sequence ID" value="WAM34506.1"/>
    <property type="molecule type" value="Genomic_DNA"/>
</dbReference>
<name>A0ABY7BS67_9FIRM</name>
<evidence type="ECO:0000313" key="4">
    <source>
        <dbReference type="EMBL" id="WAM34506.1"/>
    </source>
</evidence>
<dbReference type="PANTHER" id="PTHR11203">
    <property type="entry name" value="CLEAVAGE AND POLYADENYLATION SPECIFICITY FACTOR FAMILY MEMBER"/>
    <property type="match status" value="1"/>
</dbReference>
<dbReference type="SMART" id="SM00849">
    <property type="entry name" value="Lactamase_B"/>
    <property type="match status" value="1"/>
</dbReference>
<protein>
    <submittedName>
        <fullName evidence="4">MBL fold metallo-hydrolase</fullName>
    </submittedName>
</protein>
<dbReference type="CDD" id="cd16295">
    <property type="entry name" value="TTHA0252-CPSF-like_MBL-fold"/>
    <property type="match status" value="1"/>
</dbReference>